<dbReference type="AlphaFoldDB" id="Q53K92"/>
<dbReference type="GO" id="GO:0016779">
    <property type="term" value="F:nucleotidyltransferase activity"/>
    <property type="evidence" value="ECO:0007669"/>
    <property type="project" value="UniProtKB-KW"/>
</dbReference>
<dbReference type="InterPro" id="IPR043502">
    <property type="entry name" value="DNA/RNA_pol_sf"/>
</dbReference>
<dbReference type="Gene3D" id="3.30.420.10">
    <property type="entry name" value="Ribonuclease H-like superfamily/Ribonuclease H"/>
    <property type="match status" value="1"/>
</dbReference>
<dbReference type="InterPro" id="IPR036397">
    <property type="entry name" value="RNaseH_sf"/>
</dbReference>
<name>Q53K92_ORYSJ</name>
<accession>Q53K92</accession>
<evidence type="ECO:0000313" key="9">
    <source>
        <dbReference type="EMBL" id="AAX95819.1"/>
    </source>
</evidence>
<feature type="region of interest" description="Disordered" evidence="6">
    <location>
        <begin position="56"/>
        <end position="79"/>
    </location>
</feature>
<dbReference type="InterPro" id="IPR012337">
    <property type="entry name" value="RNaseH-like_sf"/>
</dbReference>
<feature type="region of interest" description="Disordered" evidence="6">
    <location>
        <begin position="1"/>
        <end position="43"/>
    </location>
</feature>
<organism evidence="9">
    <name type="scientific">Oryza sativa subsp. japonica</name>
    <name type="common">Rice</name>
    <dbReference type="NCBI Taxonomy" id="39947"/>
    <lineage>
        <taxon>Eukaryota</taxon>
        <taxon>Viridiplantae</taxon>
        <taxon>Streptophyta</taxon>
        <taxon>Embryophyta</taxon>
        <taxon>Tracheophyta</taxon>
        <taxon>Spermatophyta</taxon>
        <taxon>Magnoliopsida</taxon>
        <taxon>Liliopsida</taxon>
        <taxon>Poales</taxon>
        <taxon>Poaceae</taxon>
        <taxon>BOP clade</taxon>
        <taxon>Oryzoideae</taxon>
        <taxon>Oryzeae</taxon>
        <taxon>Oryzinae</taxon>
        <taxon>Oryza</taxon>
        <taxon>Oryza sativa</taxon>
    </lineage>
</organism>
<dbReference type="PANTHER" id="PTHR37984">
    <property type="entry name" value="PROTEIN CBG26694"/>
    <property type="match status" value="1"/>
</dbReference>
<evidence type="ECO:0000259" key="8">
    <source>
        <dbReference type="PROSITE" id="PS50994"/>
    </source>
</evidence>
<keyword evidence="2" id="KW-0548">Nucleotidyltransferase</keyword>
<dbReference type="PANTHER" id="PTHR37984:SF5">
    <property type="entry name" value="PROTEIN NYNRIN-LIKE"/>
    <property type="match status" value="1"/>
</dbReference>
<dbReference type="CDD" id="cd01647">
    <property type="entry name" value="RT_LTR"/>
    <property type="match status" value="1"/>
</dbReference>
<dbReference type="GO" id="GO:0004519">
    <property type="term" value="F:endonuclease activity"/>
    <property type="evidence" value="ECO:0007669"/>
    <property type="project" value="UniProtKB-KW"/>
</dbReference>
<evidence type="ECO:0000256" key="2">
    <source>
        <dbReference type="ARBA" id="ARBA00022695"/>
    </source>
</evidence>
<keyword evidence="4" id="KW-0255">Endonuclease</keyword>
<keyword evidence="1" id="KW-0808">Transferase</keyword>
<gene>
    <name evidence="9" type="ordered locus">LOC_Os11g22220</name>
</gene>
<dbReference type="FunFam" id="3.30.70.270:FF:000020">
    <property type="entry name" value="Transposon Tf2-6 polyprotein-like Protein"/>
    <property type="match status" value="1"/>
</dbReference>
<dbReference type="Pfam" id="PF24626">
    <property type="entry name" value="SH3_Tf2-1"/>
    <property type="match status" value="1"/>
</dbReference>
<keyword evidence="4" id="KW-0378">Hydrolase</keyword>
<evidence type="ECO:0000256" key="4">
    <source>
        <dbReference type="ARBA" id="ARBA00022759"/>
    </source>
</evidence>
<dbReference type="InterPro" id="IPR000477">
    <property type="entry name" value="RT_dom"/>
</dbReference>
<dbReference type="InterPro" id="IPR050951">
    <property type="entry name" value="Retrovirus_Pol_polyprotein"/>
</dbReference>
<dbReference type="Gene3D" id="3.10.10.10">
    <property type="entry name" value="HIV Type 1 Reverse Transcriptase, subunit A, domain 1"/>
    <property type="match status" value="1"/>
</dbReference>
<dbReference type="Pfam" id="PF00665">
    <property type="entry name" value="rve"/>
    <property type="match status" value="1"/>
</dbReference>
<reference evidence="10" key="2">
    <citation type="journal article" date="2005" name="BMC Biol.">
        <title>The sequence of rice chromosomes 11 and 12, rich in disease resistance genes and recent gene duplications.</title>
        <authorList>
            <consortium name="The rice chromosomes 11 and 12 sequencing consortia"/>
        </authorList>
    </citation>
    <scope>NUCLEOTIDE SEQUENCE [LARGE SCALE GENOMIC DNA]</scope>
</reference>
<feature type="compositionally biased region" description="Basic and acidic residues" evidence="6">
    <location>
        <begin position="1"/>
        <end position="12"/>
    </location>
</feature>
<dbReference type="InterPro" id="IPR005162">
    <property type="entry name" value="Retrotrans_gag_dom"/>
</dbReference>
<dbReference type="Pfam" id="PF00078">
    <property type="entry name" value="RVT_1"/>
    <property type="match status" value="1"/>
</dbReference>
<evidence type="ECO:0000259" key="7">
    <source>
        <dbReference type="PROSITE" id="PS50878"/>
    </source>
</evidence>
<evidence type="ECO:0000256" key="5">
    <source>
        <dbReference type="ARBA" id="ARBA00023268"/>
    </source>
</evidence>
<dbReference type="InterPro" id="IPR043128">
    <property type="entry name" value="Rev_trsase/Diguanyl_cyclase"/>
</dbReference>
<keyword evidence="3" id="KW-0540">Nuclease</keyword>
<dbReference type="SUPFAM" id="SSF56672">
    <property type="entry name" value="DNA/RNA polymerases"/>
    <property type="match status" value="1"/>
</dbReference>
<dbReference type="EMBL" id="DP000010">
    <property type="protein sequence ID" value="ABA93066.1"/>
    <property type="molecule type" value="Genomic_DNA"/>
</dbReference>
<sequence>MVKTRNDPRDPSDASGSEEQTDEAHTSGAPGSSSSPPPENPSVTQMMTMMMQQIQQHYHQMLQQAQQNQQSGPPPSHLSKLLDFLRIKPPTFSSTTNPMEDNDWLCAIEKKLNLLQCNDQEKVAFATHQLQGTRTVTEYLHEFNHLARYALEDVRTDAEKQEKFLFGLDDELTNQLISGVYDDFEKLVDKAIRQEEQRNKMDRKENAAQISFPQGNNQKPCFLTGQLGGPSTLIVYQHRPYHPSNFDNDYNGGSHNNSASHSFISKRFAGAHILLVVELKIPMQVHTPGNDMRTAHYCPSVTIEIKRSQFLSNLILLESKDLDVILGMDWLTRHKGVIDCASRTITLTNDKGEKITFRSPVPQKSVASLNQATIEEQTEVAEKSPRKLEDIRIVQEYPEVFPEDLTTMPPKREIEFRIDLAPGTAPIYKRPYKMAANELAEVKKQVDEQLQKGYIRPSTSPWGAPVIFVEKKDKTKRMCIDYRALNEVTIKNKYPLPRIDDLFDQLKGTKVFSKIDLRSGYHQLRILEEDIPKTAFTTQYGLFECTAMSFGLTNTPAFFMNLMNKVFMEFLDKFVVVFIDDILIYSKLEEEHEQHLCLVKFLGHVITAQGVVVDPSNVESVTKWTPPKTVSQIRSFLGLAGYYRRFIENFSKIARLMTQLLKKDEKFKWSAECNQCFEELKKRLVSSPVLILPDQTKDFQVYCDASRQGLGCVLMQEGRVVAYALRQLRPHETNYPTHDLELAAVVHALKIWRHYLIDNRCEQDLEHLNLGIVEHGYVAALEARPTLMDQVRAAQRVKAEHQRPAGLLQPLQIPEWKWEEIGMDFITGLPRTSSGHDSVWVVVDRLTKVAHFIPVHTTYSGKRLAELYLSRIMCLHGVPKKIVSDRGSQFTSKFWQKLQEELGTRLNFSTAYHPQTDSQTERVLTEAEEKVRTVRERLRIAQSRQKSYADNRQRELTFEAGDYMYLRVTPLRGVHRFQTKGKLAPRFVGPYRILERKGEVAYQLELPSNMVGIHDVFHVSQLKKCLRVPEEQASSEHIDFQEDLTYVEKPIRILETNERRTRNKVIRFCKVQRSHHSEEEATWEREDELKAAHPHLFASSSKSRGRDSV</sequence>
<dbReference type="CDD" id="cd00303">
    <property type="entry name" value="retropepsin_like"/>
    <property type="match status" value="1"/>
</dbReference>
<dbReference type="InterPro" id="IPR056924">
    <property type="entry name" value="SH3_Tf2-1"/>
</dbReference>
<keyword evidence="5" id="KW-0511">Multifunctional enzyme</keyword>
<reference evidence="9" key="4">
    <citation type="submission" date="2005-04" db="EMBL/GenBank/DDBJ databases">
        <authorList>
            <person name="Buell R."/>
        </authorList>
    </citation>
    <scope>NUCLEOTIDE SEQUENCE</scope>
</reference>
<dbReference type="SUPFAM" id="SSF50630">
    <property type="entry name" value="Acid proteases"/>
    <property type="match status" value="1"/>
</dbReference>
<evidence type="ECO:0000256" key="3">
    <source>
        <dbReference type="ARBA" id="ARBA00022722"/>
    </source>
</evidence>
<dbReference type="EMBL" id="AC146546">
    <property type="protein sequence ID" value="AAX95819.1"/>
    <property type="molecule type" value="Genomic_DNA"/>
</dbReference>
<dbReference type="Gene3D" id="3.30.70.270">
    <property type="match status" value="2"/>
</dbReference>
<dbReference type="SUPFAM" id="SSF53098">
    <property type="entry name" value="Ribonuclease H-like"/>
    <property type="match status" value="1"/>
</dbReference>
<dbReference type="PROSITE" id="PS50994">
    <property type="entry name" value="INTEGRASE"/>
    <property type="match status" value="1"/>
</dbReference>
<evidence type="ECO:0000313" key="10">
    <source>
        <dbReference type="EMBL" id="ABA93066.1"/>
    </source>
</evidence>
<dbReference type="Pfam" id="PF17919">
    <property type="entry name" value="RT_RNaseH_2"/>
    <property type="match status" value="1"/>
</dbReference>
<dbReference type="InterPro" id="IPR001584">
    <property type="entry name" value="Integrase_cat-core"/>
</dbReference>
<feature type="compositionally biased region" description="Low complexity" evidence="6">
    <location>
        <begin position="56"/>
        <end position="70"/>
    </location>
</feature>
<evidence type="ECO:0000256" key="1">
    <source>
        <dbReference type="ARBA" id="ARBA00022679"/>
    </source>
</evidence>
<dbReference type="Gene3D" id="2.40.70.10">
    <property type="entry name" value="Acid Proteases"/>
    <property type="match status" value="1"/>
</dbReference>
<reference evidence="10" key="3">
    <citation type="submission" date="2005-04" db="EMBL/GenBank/DDBJ databases">
        <authorList>
            <person name="Buell C.R."/>
            <person name="Wing R.A."/>
            <person name="McCombie W.A."/>
            <person name="Ouyang S."/>
        </authorList>
    </citation>
    <scope>NUCLEOTIDE SEQUENCE</scope>
</reference>
<dbReference type="PROSITE" id="PS50878">
    <property type="entry name" value="RT_POL"/>
    <property type="match status" value="1"/>
</dbReference>
<dbReference type="InterPro" id="IPR021109">
    <property type="entry name" value="Peptidase_aspartic_dom_sf"/>
</dbReference>
<feature type="domain" description="Reverse transcriptase" evidence="7">
    <location>
        <begin position="450"/>
        <end position="641"/>
    </location>
</feature>
<reference evidence="9" key="1">
    <citation type="submission" date="2003-08" db="EMBL/GenBank/DDBJ databases">
        <authorList>
            <person name="Buell C."/>
            <person name="Yuan Q."/>
            <person name="Ouyang S."/>
            <person name="Liu J."/>
            <person name="Wang A."/>
            <person name="Maiti R."/>
            <person name="Hamilton J."/>
            <person name="Jones K."/>
            <person name="Tallon L."/>
            <person name="Feldblyum T."/>
            <person name="Tsitrin T."/>
            <person name="Bera J."/>
            <person name="Kim M."/>
            <person name="Jin S."/>
            <person name="Fadrosh D."/>
            <person name="Vuong H."/>
            <person name="Overton II L."/>
            <person name="Reardon M."/>
            <person name="Weaver B."/>
            <person name="Johri S."/>
            <person name="Lewis M."/>
            <person name="Utterback T."/>
            <person name="Van Aken S."/>
            <person name="Wortman J."/>
            <person name="Haas B."/>
            <person name="Koo H."/>
            <person name="Zismann V."/>
            <person name="Hsiao J."/>
            <person name="Iobst S."/>
            <person name="de Vazeilles A."/>
            <person name="White O."/>
            <person name="Salzberg S."/>
            <person name="Fraser C."/>
        </authorList>
    </citation>
    <scope>NUCLEOTIDE SEQUENCE</scope>
</reference>
<dbReference type="Pfam" id="PF08284">
    <property type="entry name" value="RVP_2"/>
    <property type="match status" value="1"/>
</dbReference>
<protein>
    <submittedName>
        <fullName evidence="9">Retrotransposon protein, putative, Ty3-gypsy sub-class</fullName>
    </submittedName>
    <submittedName>
        <fullName evidence="10">Retrotransposon protein, putative, Ty3-gypsy subclass</fullName>
    </submittedName>
</protein>
<proteinExistence type="predicted"/>
<feature type="domain" description="Integrase catalytic" evidence="8">
    <location>
        <begin position="810"/>
        <end position="978"/>
    </location>
</feature>
<dbReference type="Pfam" id="PF03732">
    <property type="entry name" value="Retrotrans_gag"/>
    <property type="match status" value="1"/>
</dbReference>
<dbReference type="GO" id="GO:0015074">
    <property type="term" value="P:DNA integration"/>
    <property type="evidence" value="ECO:0007669"/>
    <property type="project" value="InterPro"/>
</dbReference>
<dbReference type="GO" id="GO:0003676">
    <property type="term" value="F:nucleic acid binding"/>
    <property type="evidence" value="ECO:0007669"/>
    <property type="project" value="InterPro"/>
</dbReference>
<evidence type="ECO:0000256" key="6">
    <source>
        <dbReference type="SAM" id="MobiDB-lite"/>
    </source>
</evidence>
<dbReference type="InterPro" id="IPR041577">
    <property type="entry name" value="RT_RNaseH_2"/>
</dbReference>